<protein>
    <submittedName>
        <fullName evidence="2">Alpha/beta hydrolase</fullName>
    </submittedName>
</protein>
<dbReference type="EMBL" id="CABVPN010000022">
    <property type="protein sequence ID" value="VWB90455.1"/>
    <property type="molecule type" value="Genomic_DNA"/>
</dbReference>
<sequence>MTTDTSSITHRTVTANDRRQHYIDAGSGPAAGHDKRKMAREEQPERVNALPVDFLKHWERTSRRARRIIAGAE</sequence>
<dbReference type="Proteomes" id="UP000494125">
    <property type="component" value="Unassembled WGS sequence"/>
</dbReference>
<feature type="region of interest" description="Disordered" evidence="1">
    <location>
        <begin position="1"/>
        <end position="45"/>
    </location>
</feature>
<evidence type="ECO:0000313" key="2">
    <source>
        <dbReference type="EMBL" id="VWB90455.1"/>
    </source>
</evidence>
<keyword evidence="3" id="KW-1185">Reference proteome</keyword>
<gene>
    <name evidence="2" type="ORF">BDI24065_04347</name>
</gene>
<accession>A0A6P2N9Q1</accession>
<name>A0A6P2N9Q1_9BURK</name>
<organism evidence="2 3">
    <name type="scientific">Burkholderia diffusa</name>
    <dbReference type="NCBI Taxonomy" id="488732"/>
    <lineage>
        <taxon>Bacteria</taxon>
        <taxon>Pseudomonadati</taxon>
        <taxon>Pseudomonadota</taxon>
        <taxon>Betaproteobacteria</taxon>
        <taxon>Burkholderiales</taxon>
        <taxon>Burkholderiaceae</taxon>
        <taxon>Burkholderia</taxon>
        <taxon>Burkholderia cepacia complex</taxon>
    </lineage>
</organism>
<dbReference type="GeneID" id="93029414"/>
<keyword evidence="2" id="KW-0378">Hydrolase</keyword>
<dbReference type="GO" id="GO:0016787">
    <property type="term" value="F:hydrolase activity"/>
    <property type="evidence" value="ECO:0007669"/>
    <property type="project" value="UniProtKB-KW"/>
</dbReference>
<reference evidence="2 3" key="1">
    <citation type="submission" date="2019-09" db="EMBL/GenBank/DDBJ databases">
        <authorList>
            <person name="Depoorter E."/>
        </authorList>
    </citation>
    <scope>NUCLEOTIDE SEQUENCE [LARGE SCALE GENOMIC DNA]</scope>
    <source>
        <strain evidence="2">LMG 24065</strain>
    </source>
</reference>
<proteinExistence type="predicted"/>
<dbReference type="AlphaFoldDB" id="A0A6P2N9Q1"/>
<feature type="compositionally biased region" description="Polar residues" evidence="1">
    <location>
        <begin position="1"/>
        <end position="15"/>
    </location>
</feature>
<dbReference type="RefSeq" id="WP_124627303.1">
    <property type="nucleotide sequence ID" value="NZ_CABVPN010000022.1"/>
</dbReference>
<evidence type="ECO:0000313" key="3">
    <source>
        <dbReference type="Proteomes" id="UP000494125"/>
    </source>
</evidence>
<evidence type="ECO:0000256" key="1">
    <source>
        <dbReference type="SAM" id="MobiDB-lite"/>
    </source>
</evidence>